<evidence type="ECO:0000313" key="9">
    <source>
        <dbReference type="Proteomes" id="UP000253209"/>
    </source>
</evidence>
<keyword evidence="5" id="KW-0998">Cell outer membrane</keyword>
<dbReference type="CDD" id="cd08977">
    <property type="entry name" value="SusD"/>
    <property type="match status" value="1"/>
</dbReference>
<comment type="subcellular location">
    <subcellularLocation>
        <location evidence="1">Cell outer membrane</location>
    </subcellularLocation>
</comment>
<dbReference type="Gene3D" id="1.10.3780.10">
    <property type="entry name" value="SusD-like"/>
    <property type="match status" value="1"/>
</dbReference>
<evidence type="ECO:0000256" key="2">
    <source>
        <dbReference type="ARBA" id="ARBA00006275"/>
    </source>
</evidence>
<evidence type="ECO:0000256" key="4">
    <source>
        <dbReference type="ARBA" id="ARBA00023136"/>
    </source>
</evidence>
<comment type="caution">
    <text evidence="8">The sequence shown here is derived from an EMBL/GenBank/DDBJ whole genome shotgun (WGS) entry which is preliminary data.</text>
</comment>
<dbReference type="PROSITE" id="PS51257">
    <property type="entry name" value="PROKAR_LIPOPROTEIN"/>
    <property type="match status" value="1"/>
</dbReference>
<dbReference type="Gene3D" id="1.25.40.10">
    <property type="entry name" value="Tetratricopeptide repeat domain"/>
    <property type="match status" value="1"/>
</dbReference>
<dbReference type="Gene3D" id="1.25.40.390">
    <property type="match status" value="1"/>
</dbReference>
<protein>
    <submittedName>
        <fullName evidence="8">RagB/SusD family nutrient uptake outer membrane protein</fullName>
    </submittedName>
</protein>
<dbReference type="SUPFAM" id="SSF48452">
    <property type="entry name" value="TPR-like"/>
    <property type="match status" value="1"/>
</dbReference>
<reference evidence="8 9" key="1">
    <citation type="submission" date="2018-05" db="EMBL/GenBank/DDBJ databases">
        <title>Mucilaginibacter hurinus sp. nov., isolated from briquette warehouse soil.</title>
        <authorList>
            <person name="Choi L."/>
        </authorList>
    </citation>
    <scope>NUCLEOTIDE SEQUENCE [LARGE SCALE GENOMIC DNA]</scope>
    <source>
        <strain evidence="8 9">ZR32</strain>
    </source>
</reference>
<accession>A0A367GMU1</accession>
<dbReference type="InterPro" id="IPR033985">
    <property type="entry name" value="SusD-like_N"/>
</dbReference>
<organism evidence="8 9">
    <name type="scientific">Mucilaginibacter hurinus</name>
    <dbReference type="NCBI Taxonomy" id="2201324"/>
    <lineage>
        <taxon>Bacteria</taxon>
        <taxon>Pseudomonadati</taxon>
        <taxon>Bacteroidota</taxon>
        <taxon>Sphingobacteriia</taxon>
        <taxon>Sphingobacteriales</taxon>
        <taxon>Sphingobacteriaceae</taxon>
        <taxon>Mucilaginibacter</taxon>
    </lineage>
</organism>
<dbReference type="OrthoDB" id="9783641at2"/>
<dbReference type="Proteomes" id="UP000253209">
    <property type="component" value="Unassembled WGS sequence"/>
</dbReference>
<evidence type="ECO:0000313" key="8">
    <source>
        <dbReference type="EMBL" id="RCH54779.1"/>
    </source>
</evidence>
<gene>
    <name evidence="8" type="ORF">DJ568_09855</name>
</gene>
<comment type="similarity">
    <text evidence="2">Belongs to the SusD family.</text>
</comment>
<dbReference type="GO" id="GO:0009279">
    <property type="term" value="C:cell outer membrane"/>
    <property type="evidence" value="ECO:0007669"/>
    <property type="project" value="UniProtKB-SubCell"/>
</dbReference>
<evidence type="ECO:0000259" key="6">
    <source>
        <dbReference type="Pfam" id="PF07980"/>
    </source>
</evidence>
<proteinExistence type="inferred from homology"/>
<dbReference type="Pfam" id="PF07980">
    <property type="entry name" value="SusD_RagB"/>
    <property type="match status" value="1"/>
</dbReference>
<keyword evidence="9" id="KW-1185">Reference proteome</keyword>
<evidence type="ECO:0000259" key="7">
    <source>
        <dbReference type="Pfam" id="PF14322"/>
    </source>
</evidence>
<evidence type="ECO:0000256" key="5">
    <source>
        <dbReference type="ARBA" id="ARBA00023237"/>
    </source>
</evidence>
<feature type="domain" description="SusD-like N-terminal" evidence="7">
    <location>
        <begin position="159"/>
        <end position="250"/>
    </location>
</feature>
<dbReference type="InterPro" id="IPR011990">
    <property type="entry name" value="TPR-like_helical_dom_sf"/>
</dbReference>
<sequence length="533" mass="59184">MKTNSIKIFFITGLFITSLVSCSKKLDLLPTNETTAEQVYSTPEGYKLAMAKVYASYATVGNGGNTSPYDRPDVQGIDEGTTDFFRLFWCLQELPTEEAVVGWPDAGLPDFHNMSWSSNNPFIKGFYYRSLYQITVANDFIRQAADDKISSRGISGADAEQIRLFRAEARFLRAYQYWALMDLFGRPPFADETFVVGGTELPKQLSSSETFAYVESELKALESLLADPRTNEYGRADKAAAWALLARMYLNAKTYTGTERNTDAATYAKKVIDAGYTLLPNYQNLLLADNNIHAKDEFILTINYDGQFTQGPGGTTFLTHAAVAYPGVAQSPIYGVREGWGGLRTTKNLVQLFPGNGDDTDKRGQFYTEGQNLEINDISIFADGYAVQKFRNVRLAGGAGSSLEFADIDMPIFRLAEMHLIYAEAVTRGGSGDASLALTYFNALRQRAYGNNSGNVTSLTLDLLLEERGRELYWEGFRRTDLIRFGKFTGDNYVWPWKGGVKAGRGVSDIYKLYPLPVADVTANSNLTQNPGY</sequence>
<keyword evidence="4" id="KW-0472">Membrane</keyword>
<dbReference type="InterPro" id="IPR012944">
    <property type="entry name" value="SusD_RagB_dom"/>
</dbReference>
<name>A0A367GMU1_9SPHI</name>
<feature type="domain" description="RagB/SusD" evidence="6">
    <location>
        <begin position="383"/>
        <end position="533"/>
    </location>
</feature>
<evidence type="ECO:0000256" key="1">
    <source>
        <dbReference type="ARBA" id="ARBA00004442"/>
    </source>
</evidence>
<dbReference type="Pfam" id="PF14322">
    <property type="entry name" value="SusD-like_3"/>
    <property type="match status" value="1"/>
</dbReference>
<keyword evidence="3" id="KW-0732">Signal</keyword>
<dbReference type="RefSeq" id="WP_114005105.1">
    <property type="nucleotide sequence ID" value="NZ_QGDC01000005.1"/>
</dbReference>
<dbReference type="AlphaFoldDB" id="A0A367GMU1"/>
<dbReference type="EMBL" id="QGDC01000005">
    <property type="protein sequence ID" value="RCH54779.1"/>
    <property type="molecule type" value="Genomic_DNA"/>
</dbReference>
<evidence type="ECO:0000256" key="3">
    <source>
        <dbReference type="ARBA" id="ARBA00022729"/>
    </source>
</evidence>